<dbReference type="Pfam" id="PF12951">
    <property type="entry name" value="PATR"/>
    <property type="match status" value="4"/>
</dbReference>
<organism evidence="7 8">
    <name type="scientific">Flavobacterium luteum</name>
    <dbReference type="NCBI Taxonomy" id="2026654"/>
    <lineage>
        <taxon>Bacteria</taxon>
        <taxon>Pseudomonadati</taxon>
        <taxon>Bacteroidota</taxon>
        <taxon>Flavobacteriia</taxon>
        <taxon>Flavobacteriales</taxon>
        <taxon>Flavobacteriaceae</taxon>
        <taxon>Flavobacterium</taxon>
    </lineage>
</organism>
<dbReference type="InterPro" id="IPR008979">
    <property type="entry name" value="Galactose-bd-like_sf"/>
</dbReference>
<dbReference type="Pfam" id="PF19081">
    <property type="entry name" value="Ig_7"/>
    <property type="match status" value="1"/>
</dbReference>
<sequence>MKTTLSNKKIVQFFFLALTLFFAESSFSANRYSVATGNWNATSTWSDTSGGTAGFSAPVAGDVVYIERGFTVTVNVTSACTSIQLGRLGTAGAGTLTFSGSSTLTVSGAVVLGNNITGSTGIITFTSGSTLIAGSLQLGGSVTGATGTITMTLGGTLRLGGALTVGTGIGTWTQGIGAVEFTATNTLPATIFTTFNNLTISGGKTTTGRALTIASLSVKSAAAFSLGHAVTATATALEGGCAVTGASITGASTLTLGGNVTVTDNTGGTAGATISCPVSLSTTTRTFTVADDGTAAADLTVSGIISTAAGITKAGAGTMVLSGANTYSGLTTVSVGTLALGVSSTVSTAGPLGTTGTGTTVSSGAALDLNGFSLTSAATEALSLNGSGIASGGALTNSSNTASNYIGLITLPSAAASIITNAGDINLTNTGALTADSFILTIGGTGTGSIAGAFTTNSNGITKTGTGTWTVSGNSTYGGPTLISEGTLKLGSTTALGSVNGIVTVSNGGALDLKGFTLTAAKSTTINGTGVSSLGAITNSSLTGATYSGAIVLGSNSSIVGETGSIAISNTGQMTGAGFTLTLGGTTGGSFSATLTTGTGGLTKIGTGTWTINTVNYYNGATTISAGTLKLGVGVTGNTPDRGPLGSNVSGTTIAAGAVLDLNGNSIDTSSTPEAVTINGTGLTASPAGALTNTGGSATFNGAITLGSASTITATSSGSLTCSGAVSGTYNLTLDGAGTGTMSGSIGIAAGALTKNGAGTWTLSGANTYSGGTTVSAGILGINSTTALGATTGSLTISSGAKANVVSNVTVGSLTLNGLGTSGTWGSSTSAATNKDNTYFTSTGIVTVTNDTRTTPTVTVTVGTYTYSGSAQGPNAATNTGTGTSYTYSYAGVPPTVYAESATAPSKAGTYTATATVAANGNYKSASSSATAFTIGQKALTISNTFATNKVYDGTTAATINSDLATLTGVVSPDAVSINNSVDAGTFVSANVGTGIAVTASGFSLSGTDAGNYTVTQPTGLSANITAKAITIYANNINKCLGSTYTFAGNEFTTSSQESGLTLSSVTLTSTGTISSAALGSYTIAASNATGTGLGNYTISYVSGTLTVTTSPATTGVSICPGGSGALTSSVTCISAPILGGVKNPGAVVNTTSIGNVAWSNPSNALTNNATTASITLADAGKVSNYLMSSNHSFAIPSNAIIQGINVTINKYASNIVTVTQLKDNEVKLVKAGTVVGDNKANTGAAWPQTEQASTYGSPIDLWGTSWTAADINNANFGVALSVKNTAVLYYVQYSGEVDDITIEVTYGLPGTLNWYTASSGGTAIGSGSSFNPVGVVGSSLVNTNTPGTTTFYAECSSLPGCRTATDFVINANPAAPTATNNTKTYTGIANTTSISATPQASQTIDWYQDATGGSPLLSGSTTYIPTAVNVGTYTFYAAARTPSLDCTSTTRTAVTLTITKALLTITANDQSVSFKTAVVSVLSAGTYTASGLVNGETASVISGTVTYTTTYTATTNAGTPGVTITPNISGLTAANYSFGTVANGTITIDNATPIVTPIIGSYTYTGVSQGPNSATNTGTGATYTYSYVGVSGTSYTASATPPKAVGSYTVTATVAADGNYATASSTPTAFTIGKAVLTITANNNAVSFGVTVASVTGAGTYTASGFLNGETASVISGAATYTTTYTTTTALGTAGVTITPNVSGLSAANYSFVGANGTIVINNKTTPTISATIGTYTYTGLSQGPNTATNSGTGSTYTYSYSGSGSTVYGPSATLPTVAGSYTVKVAVAASIDGVYNAVTSAETAFTINKATLTLTASNANKTYGTVKSTLVSGSTAYTITSGSLKNGETIGSVTLSYGTGALAATDAVGNTSVITPSAATGGTFSINNYTITYSTGTLTVTTLAITVTATGPSKIYGTALTTGTSTSNFTVTGTLPSGQALTSVTLTPNANGLSATTAAGTAYAVTPSLATGTGGFLASNYTITYSNYSGTVATKALTITATDVSKVYGDVITTPETGSILFTTSGLVGSETVGSVTLNYGSGASATTVVGTYASAVVPSAATGGTFAAANYTITYVSGTTTVTKAALTVTAQDQSKCFGANVVFFGDEFLSAGLKNSDVVTTVSSSSTASSTATVSGTYAITPSAAVGTGLSNYTITYVDGTFTVISSPAPTLSVTPASATVCSGTAVDIVATISGGSPNKVFTGVNNTGVNIPNNSSNSVSTSANSTIALSDATAATVSSASVISVQFSISHTSVQELDVYLVDPSGTRGMLLTANNGGSGDNYTNTIIRTSATNVIGSTGNNTAPFTNTYAPEGGISTIPATNTQSGSNNGSYSTANIGSLALNGATINGTWSIKVFDTSGSTTGRLDNWTLTITNPGVYTSVLVGPTTTEVITATGTNNENAAITMTPPAGVNNFYVETTDAIGCSNISSAIVTTVNTAPAITVQPAAPAAVCAGNGIRTISVTATGAGLTYSWRKAGVAVTNGGVISGQGTATLTLTNPIAADAGSYNVVITGTCSPTATSSAVTLTVNPNLPASVSIASSDIDNTFCSGSSVTFTASTTNGGTPSYQWKVNGTNVGTNSITYATTSLANNDVVSVVMTSTATCATGSPATSNTITNTVNPILAASVSIVSSDLDNSLCLGTSVTFTATPTNGGTAPSYQWKVNGANVGTNSTTFTSTTLANNDAVTVVMTSNATPCLTGSQATSNSISTVVNPNVVASVSVSSSDADNSICSGTSVTFTATPTNGGSAPIYVWKLNGINVGTNSATYTTAALTNNDQITVLMTSNANCVSGSPATSNTITTTVNPYVTASVSMVSNDADNTICSGTSVTFTATPTNGGTPSYQWKLNGVNAGTNSATYTTTTLANNDAVSVVMTTTATCATSSTATSNSITTTVNPNLPASVSVGASATTICTGTNVTFTATPTNGGAAPSYQWKLNGTDVGSNSATYASTALTNGNTVTVVMTSNATPCLTSSPATSNTVTMTVNPNLPASVSIAASATTICSGVSVTFTATPNNGGTAPAYQWKLNGTNVGSNSATYTSTTLANGNTVTVVMTSNATPCLTSSPATSNTVTMTVTANNTVSLSSAVGTNAQTKCINTAITAITYATTGATNATFTGLPAGVSGLWAANLATISGTPTASGTFNYTITLTGGCGTVTAAGTITVKANNTVSLDINSGPKNQTLCIGDRITYIEFLTTGATGATFTGLPAGVYGNWVGDVAAIDGIPTESGTFNYTVTLTGGCGTVTATGTFTVTADNTVSLSSAVGTDAQTKCINTAITTITYVTTGATGATFLGLPDGVSGLWVGNLATISGTPTESGTFGYTVDLTGGCGTITATGTITVTANNTVSLSSAVGTNAQTKCINTAITTITYATTGATGATFSGLPAGVTGSWVGDVATISGTPTASGTFNYTITLTGGCGTVTGTGTITVTPASIGGSVAGSGAVCTGTNSKGLTLSGHTGTITSWESSLDNFNTAGTTIANTTTTLTATNLTVATYYRAVITNGLCAAANSATATITINPRPIIANKTVATCSGVGFSVAPTNGTDLVPSPTRYSWTAANNVNVSGISSGFDLATINGTLVNNSSSSQTVVYTVVPTATTGLCDGASFTVTVAVDPTTVAGSVAGGTTICSGSTSALLTLSGHTGTISKWQSAVSPFSTWTDIANTATTYTSGALTATTQFRAVVQSGSCAAANSVVTTVTVSPTTVAGSVAGGTTICSGSTSALLTLSGHTGTISKWQSAVSPFSTWTDIANTAATYTSGALTATTQFRAVVQSGSCAAANSVVTTVTVDPTTVAGSVAGGTTICSGSTSALLTLSGHTGTISKWQSAVSPFSTWTDIANTAATYTCGALTATTQFRAVVQSGSCAAANSVVTTVTVSPTTVAGSV</sequence>
<dbReference type="Gene3D" id="2.60.120.260">
    <property type="entry name" value="Galactose-binding domain-like"/>
    <property type="match status" value="1"/>
</dbReference>
<dbReference type="NCBIfam" id="TIGR02601">
    <property type="entry name" value="autotrns_rpt"/>
    <property type="match status" value="4"/>
</dbReference>
<dbReference type="SUPFAM" id="SSF49785">
    <property type="entry name" value="Galactose-binding domain-like"/>
    <property type="match status" value="2"/>
</dbReference>
<dbReference type="Pfam" id="PF01483">
    <property type="entry name" value="P_proprotein"/>
    <property type="match status" value="1"/>
</dbReference>
<keyword evidence="8" id="KW-1185">Reference proteome</keyword>
<reference evidence="7 8" key="1">
    <citation type="submission" date="2019-09" db="EMBL/GenBank/DDBJ databases">
        <title>Flavobacterium sp. nov., isolated from glacier ice.</title>
        <authorList>
            <person name="Liu Q."/>
        </authorList>
    </citation>
    <scope>NUCLEOTIDE SEQUENCE [LARGE SCALE GENOMIC DNA]</scope>
    <source>
        <strain evidence="7 8">NBRC 112527</strain>
    </source>
</reference>
<proteinExistence type="predicted"/>
<dbReference type="GO" id="GO:0004252">
    <property type="term" value="F:serine-type endopeptidase activity"/>
    <property type="evidence" value="ECO:0007669"/>
    <property type="project" value="InterPro"/>
</dbReference>
<dbReference type="PROSITE" id="PS50835">
    <property type="entry name" value="IG_LIKE"/>
    <property type="match status" value="1"/>
</dbReference>
<dbReference type="InterPro" id="IPR013425">
    <property type="entry name" value="Autotrns_rpt"/>
</dbReference>
<evidence type="ECO:0000259" key="6">
    <source>
        <dbReference type="PROSITE" id="PS51829"/>
    </source>
</evidence>
<feature type="domain" description="Ig-like" evidence="5">
    <location>
        <begin position="2446"/>
        <end position="2534"/>
    </location>
</feature>
<dbReference type="EMBL" id="WAEM01000010">
    <property type="protein sequence ID" value="KAB1154125.1"/>
    <property type="molecule type" value="Genomic_DNA"/>
</dbReference>
<evidence type="ECO:0000313" key="8">
    <source>
        <dbReference type="Proteomes" id="UP000490922"/>
    </source>
</evidence>
<dbReference type="InterPro" id="IPR007110">
    <property type="entry name" value="Ig-like_dom"/>
</dbReference>
<evidence type="ECO:0000256" key="3">
    <source>
        <dbReference type="ARBA" id="ARBA00022801"/>
    </source>
</evidence>
<dbReference type="InterPro" id="IPR045828">
    <property type="entry name" value="PKD_Bacteroidetes"/>
</dbReference>
<evidence type="ECO:0008006" key="9">
    <source>
        <dbReference type="Google" id="ProtNLM"/>
    </source>
</evidence>
<feature type="signal peptide" evidence="4">
    <location>
        <begin position="1"/>
        <end position="31"/>
    </location>
</feature>
<keyword evidence="3" id="KW-0378">Hydrolase</keyword>
<gene>
    <name evidence="7" type="ORF">F6464_13565</name>
</gene>
<comment type="caution">
    <text evidence="7">The sequence shown here is derived from an EMBL/GenBank/DDBJ whole genome shotgun (WGS) entry which is preliminary data.</text>
</comment>
<dbReference type="InterPro" id="IPR044023">
    <property type="entry name" value="Ig_7"/>
</dbReference>
<dbReference type="SUPFAM" id="SSF48726">
    <property type="entry name" value="Immunoglobulin"/>
    <property type="match status" value="1"/>
</dbReference>
<dbReference type="GO" id="GO:0006508">
    <property type="term" value="P:proteolysis"/>
    <property type="evidence" value="ECO:0007669"/>
    <property type="project" value="UniProtKB-KW"/>
</dbReference>
<evidence type="ECO:0000256" key="1">
    <source>
        <dbReference type="ARBA" id="ARBA00022670"/>
    </source>
</evidence>
<feature type="domain" description="P/Homo B" evidence="6">
    <location>
        <begin position="2200"/>
        <end position="2387"/>
    </location>
</feature>
<keyword evidence="1" id="KW-0645">Protease</keyword>
<evidence type="ECO:0000256" key="2">
    <source>
        <dbReference type="ARBA" id="ARBA00022729"/>
    </source>
</evidence>
<feature type="chain" id="PRO_5029914636" description="T9SS type A sorting domain-containing protein" evidence="4">
    <location>
        <begin position="32"/>
        <end position="3898"/>
    </location>
</feature>
<keyword evidence="2 4" id="KW-0732">Signal</keyword>
<feature type="non-terminal residue" evidence="7">
    <location>
        <position position="3898"/>
    </location>
</feature>
<evidence type="ECO:0000256" key="4">
    <source>
        <dbReference type="SAM" id="SignalP"/>
    </source>
</evidence>
<dbReference type="PROSITE" id="PS51829">
    <property type="entry name" value="P_HOMO_B"/>
    <property type="match status" value="1"/>
</dbReference>
<dbReference type="Pfam" id="PF18676">
    <property type="entry name" value="MBG_2"/>
    <property type="match status" value="2"/>
</dbReference>
<dbReference type="RefSeq" id="WP_151108494.1">
    <property type="nucleotide sequence ID" value="NZ_WAEM01000010.1"/>
</dbReference>
<evidence type="ECO:0000259" key="5">
    <source>
        <dbReference type="PROSITE" id="PS50835"/>
    </source>
</evidence>
<dbReference type="InterPro" id="IPR041286">
    <property type="entry name" value="MBG_2"/>
</dbReference>
<dbReference type="InterPro" id="IPR002884">
    <property type="entry name" value="P_dom"/>
</dbReference>
<dbReference type="Gene3D" id="2.60.40.10">
    <property type="entry name" value="Immunoglobulins"/>
    <property type="match status" value="9"/>
</dbReference>
<protein>
    <recommendedName>
        <fullName evidence="9">T9SS type A sorting domain-containing protein</fullName>
    </recommendedName>
</protein>
<dbReference type="InterPro" id="IPR013783">
    <property type="entry name" value="Ig-like_fold"/>
</dbReference>
<dbReference type="OrthoDB" id="1652165at2"/>
<name>A0A7J5A9C4_9FLAO</name>
<accession>A0A7J5A9C4</accession>
<dbReference type="InterPro" id="IPR036179">
    <property type="entry name" value="Ig-like_dom_sf"/>
</dbReference>
<dbReference type="Pfam" id="PF19406">
    <property type="entry name" value="PKD_5"/>
    <property type="match status" value="1"/>
</dbReference>
<evidence type="ECO:0000313" key="7">
    <source>
        <dbReference type="EMBL" id="KAB1154125.1"/>
    </source>
</evidence>
<dbReference type="Proteomes" id="UP000490922">
    <property type="component" value="Unassembled WGS sequence"/>
</dbReference>